<dbReference type="InterPro" id="IPR028939">
    <property type="entry name" value="P5C_Rdtase_cat_N"/>
</dbReference>
<dbReference type="GO" id="GO:0070967">
    <property type="term" value="F:coenzyme F420 binding"/>
    <property type="evidence" value="ECO:0007669"/>
    <property type="project" value="InterPro"/>
</dbReference>
<evidence type="ECO:0000256" key="1">
    <source>
        <dbReference type="ARBA" id="ARBA00023002"/>
    </source>
</evidence>
<dbReference type="InterPro" id="IPR010185">
    <property type="entry name" value="NpdG"/>
</dbReference>
<proteinExistence type="predicted"/>
<keyword evidence="1 3" id="KW-0560">Oxidoreductase</keyword>
<dbReference type="eggNOG" id="COG2085">
    <property type="taxonomic scope" value="Bacteria"/>
</dbReference>
<dbReference type="HOGENOM" id="CLU_076368_1_0_11"/>
<protein>
    <submittedName>
        <fullName evidence="3">Reduced coenzyme F420:NADP oxidoreductase</fullName>
        <ecNumber evidence="3">1.6.99.-</ecNumber>
    </submittedName>
</protein>
<reference evidence="3 4" key="1">
    <citation type="journal article" date="2009" name="Genome Res.">
        <title>Complete genome of the cellulolytic thermophile Acidothermus cellulolyticus 11B provides insights into its ecophysiological and evolutionary adaptations.</title>
        <authorList>
            <person name="Barabote R.D."/>
            <person name="Xie G."/>
            <person name="Leu D.H."/>
            <person name="Normand P."/>
            <person name="Necsulea A."/>
            <person name="Daubin V."/>
            <person name="Medigue C."/>
            <person name="Adney W.S."/>
            <person name="Xu X.C."/>
            <person name="Lapidus A."/>
            <person name="Parales R.E."/>
            <person name="Detter C."/>
            <person name="Pujic P."/>
            <person name="Bruce D."/>
            <person name="Lavire C."/>
            <person name="Challacombe J.F."/>
            <person name="Brettin T.S."/>
            <person name="Berry A.M."/>
        </authorList>
    </citation>
    <scope>NUCLEOTIDE SEQUENCE [LARGE SCALE GENOMIC DNA]</scope>
    <source>
        <strain evidence="4">ATCC 43068 / DSM 8971 / 11B</strain>
    </source>
</reference>
<name>A0LVF8_ACIC1</name>
<dbReference type="PANTHER" id="PTHR14239">
    <property type="entry name" value="DUDULIN-RELATED"/>
    <property type="match status" value="1"/>
</dbReference>
<dbReference type="GO" id="GO:0016651">
    <property type="term" value="F:oxidoreductase activity, acting on NAD(P)H"/>
    <property type="evidence" value="ECO:0007669"/>
    <property type="project" value="InterPro"/>
</dbReference>
<dbReference type="KEGG" id="ace:Acel_1646"/>
<dbReference type="GO" id="GO:0015677">
    <property type="term" value="P:copper ion import"/>
    <property type="evidence" value="ECO:0007669"/>
    <property type="project" value="TreeGrafter"/>
</dbReference>
<dbReference type="GO" id="GO:0005886">
    <property type="term" value="C:plasma membrane"/>
    <property type="evidence" value="ECO:0007669"/>
    <property type="project" value="TreeGrafter"/>
</dbReference>
<dbReference type="GO" id="GO:0006740">
    <property type="term" value="P:NADPH regeneration"/>
    <property type="evidence" value="ECO:0007669"/>
    <property type="project" value="InterPro"/>
</dbReference>
<dbReference type="SUPFAM" id="SSF51735">
    <property type="entry name" value="NAD(P)-binding Rossmann-fold domains"/>
    <property type="match status" value="1"/>
</dbReference>
<accession>A0LVF8</accession>
<dbReference type="EC" id="1.6.99.-" evidence="3"/>
<sequence length="229" mass="24051">MERLRLAVIGGTGPQGRSLAYRFAVAGHHVVIGSRVAERASRTAEEIQLRVPRSSVVGRTNNEAAADCPVILLAVPYDGHADVVTSLRDCLVGKVVISCVNPLLVDKTGARAVRVPHGSAAEEAAALAPGSDVIAAFHHLSAAKLWRDDESLRQEDVLVCGDNPTAKNLVMELASAVTGRPGVDAGPLRMAGVLESFTGVLININRRYKTRSGIAIVGLAGRNRQSPGA</sequence>
<keyword evidence="4" id="KW-1185">Reference proteome</keyword>
<evidence type="ECO:0000259" key="2">
    <source>
        <dbReference type="Pfam" id="PF03807"/>
    </source>
</evidence>
<dbReference type="GO" id="GO:0008823">
    <property type="term" value="F:cupric reductase (NADH) activity"/>
    <property type="evidence" value="ECO:0007669"/>
    <property type="project" value="TreeGrafter"/>
</dbReference>
<dbReference type="Proteomes" id="UP000008221">
    <property type="component" value="Chromosome"/>
</dbReference>
<organism evidence="3 4">
    <name type="scientific">Acidothermus cellulolyticus (strain ATCC 43068 / DSM 8971 / 11B)</name>
    <dbReference type="NCBI Taxonomy" id="351607"/>
    <lineage>
        <taxon>Bacteria</taxon>
        <taxon>Bacillati</taxon>
        <taxon>Actinomycetota</taxon>
        <taxon>Actinomycetes</taxon>
        <taxon>Acidothermales</taxon>
        <taxon>Acidothermaceae</taxon>
        <taxon>Acidothermus</taxon>
    </lineage>
</organism>
<dbReference type="RefSeq" id="WP_011720481.1">
    <property type="nucleotide sequence ID" value="NC_008578.1"/>
</dbReference>
<evidence type="ECO:0000313" key="3">
    <source>
        <dbReference type="EMBL" id="ABK53418.1"/>
    </source>
</evidence>
<dbReference type="InterPro" id="IPR051267">
    <property type="entry name" value="STEAP_metalloreductase"/>
</dbReference>
<dbReference type="Gene3D" id="3.40.50.720">
    <property type="entry name" value="NAD(P)-binding Rossmann-like Domain"/>
    <property type="match status" value="1"/>
</dbReference>
<gene>
    <name evidence="3" type="ordered locus">Acel_1646</name>
</gene>
<dbReference type="EMBL" id="CP000481">
    <property type="protein sequence ID" value="ABK53418.1"/>
    <property type="molecule type" value="Genomic_DNA"/>
</dbReference>
<dbReference type="InterPro" id="IPR036291">
    <property type="entry name" value="NAD(P)-bd_dom_sf"/>
</dbReference>
<feature type="domain" description="Pyrroline-5-carboxylate reductase catalytic N-terminal" evidence="2">
    <location>
        <begin position="5"/>
        <end position="102"/>
    </location>
</feature>
<evidence type="ECO:0000313" key="4">
    <source>
        <dbReference type="Proteomes" id="UP000008221"/>
    </source>
</evidence>
<dbReference type="GO" id="GO:0050661">
    <property type="term" value="F:NADP binding"/>
    <property type="evidence" value="ECO:0007669"/>
    <property type="project" value="InterPro"/>
</dbReference>
<dbReference type="OrthoDB" id="5738121at2"/>
<dbReference type="GO" id="GO:0052851">
    <property type="term" value="F:ferric-chelate reductase (NADPH) activity"/>
    <property type="evidence" value="ECO:0007669"/>
    <property type="project" value="TreeGrafter"/>
</dbReference>
<dbReference type="PANTHER" id="PTHR14239:SF0">
    <property type="entry name" value="F420-DEPENDENT NADP REDUCTASE"/>
    <property type="match status" value="1"/>
</dbReference>
<dbReference type="InParanoid" id="A0LVF8"/>
<dbReference type="STRING" id="351607.Acel_1646"/>
<dbReference type="NCBIfam" id="TIGR01915">
    <property type="entry name" value="npdG"/>
    <property type="match status" value="1"/>
</dbReference>
<dbReference type="Pfam" id="PF03807">
    <property type="entry name" value="F420_oxidored"/>
    <property type="match status" value="1"/>
</dbReference>
<dbReference type="AlphaFoldDB" id="A0LVF8"/>